<dbReference type="OrthoDB" id="344729at2"/>
<dbReference type="EMBL" id="FXYG01000004">
    <property type="protein sequence ID" value="SMX48164.1"/>
    <property type="molecule type" value="Genomic_DNA"/>
</dbReference>
<dbReference type="PROSITE" id="PS51257">
    <property type="entry name" value="PROKAR_LIPOPROTEIN"/>
    <property type="match status" value="1"/>
</dbReference>
<gene>
    <name evidence="2" type="ORF">RUA8715_03349</name>
</gene>
<feature type="signal peptide" evidence="1">
    <location>
        <begin position="1"/>
        <end position="23"/>
    </location>
</feature>
<name>A0A238KZB0_9RHOB</name>
<accession>A0A238KZB0</accession>
<sequence>MLSRRSILAGLTFSIACPLTLRAQTAPVFYSAKGAAITGYDAVSYFRDGGPVQGQPDIAVMWKGATWRFASQENREEFELNPRAYAPRFGGYCAYAMAYGELTSTDPMAWKIVGGRLYLTHSLEIEKMWLADTTGFIQKAEKNWPAILYG</sequence>
<feature type="chain" id="PRO_5013235031" description="YHS domain protein" evidence="1">
    <location>
        <begin position="24"/>
        <end position="150"/>
    </location>
</feature>
<dbReference type="AlphaFoldDB" id="A0A238KZB0"/>
<keyword evidence="1" id="KW-0732">Signal</keyword>
<reference evidence="3" key="1">
    <citation type="submission" date="2017-05" db="EMBL/GenBank/DDBJ databases">
        <authorList>
            <person name="Rodrigo-Torres L."/>
            <person name="Arahal R. D."/>
            <person name="Lucena T."/>
        </authorList>
    </citation>
    <scope>NUCLEOTIDE SEQUENCE [LARGE SCALE GENOMIC DNA]</scope>
    <source>
        <strain evidence="3">CECT 8715</strain>
    </source>
</reference>
<evidence type="ECO:0008006" key="4">
    <source>
        <dbReference type="Google" id="ProtNLM"/>
    </source>
</evidence>
<evidence type="ECO:0000313" key="2">
    <source>
        <dbReference type="EMBL" id="SMX48164.1"/>
    </source>
</evidence>
<proteinExistence type="predicted"/>
<keyword evidence="3" id="KW-1185">Reference proteome</keyword>
<evidence type="ECO:0000313" key="3">
    <source>
        <dbReference type="Proteomes" id="UP000202485"/>
    </source>
</evidence>
<dbReference type="RefSeq" id="WP_093964818.1">
    <property type="nucleotide sequence ID" value="NZ_FXYG01000004.1"/>
</dbReference>
<dbReference type="Proteomes" id="UP000202485">
    <property type="component" value="Unassembled WGS sequence"/>
</dbReference>
<organism evidence="2 3">
    <name type="scientific">Ruegeria arenilitoris</name>
    <dbReference type="NCBI Taxonomy" id="1173585"/>
    <lineage>
        <taxon>Bacteria</taxon>
        <taxon>Pseudomonadati</taxon>
        <taxon>Pseudomonadota</taxon>
        <taxon>Alphaproteobacteria</taxon>
        <taxon>Rhodobacterales</taxon>
        <taxon>Roseobacteraceae</taxon>
        <taxon>Ruegeria</taxon>
    </lineage>
</organism>
<evidence type="ECO:0000256" key="1">
    <source>
        <dbReference type="SAM" id="SignalP"/>
    </source>
</evidence>
<dbReference type="NCBIfam" id="NF041384">
    <property type="entry name" value="YHS_seleno_dom"/>
    <property type="match status" value="1"/>
</dbReference>
<protein>
    <recommendedName>
        <fullName evidence="4">YHS domain protein</fullName>
    </recommendedName>
</protein>